<dbReference type="RefSeq" id="WP_107640353.1">
    <property type="nucleotide sequence ID" value="NZ_PZHX01000018.1"/>
</dbReference>
<dbReference type="PANTHER" id="PTHR30012">
    <property type="entry name" value="GENERAL SECRETION PATHWAY PROTEIN"/>
    <property type="match status" value="1"/>
</dbReference>
<feature type="domain" description="Type II secretion system protein GspF" evidence="8">
    <location>
        <begin position="25"/>
        <end position="144"/>
    </location>
</feature>
<protein>
    <submittedName>
        <fullName evidence="9">Competence protein ComGB</fullName>
    </submittedName>
</protein>
<dbReference type="Proteomes" id="UP000241540">
    <property type="component" value="Unassembled WGS sequence"/>
</dbReference>
<evidence type="ECO:0000313" key="9">
    <source>
        <dbReference type="EMBL" id="PTK29970.1"/>
    </source>
</evidence>
<proteinExistence type="inferred from homology"/>
<dbReference type="EMBL" id="PZHX01000018">
    <property type="protein sequence ID" value="PTK29970.1"/>
    <property type="molecule type" value="Genomic_DNA"/>
</dbReference>
<keyword evidence="6 7" id="KW-0472">Membrane</keyword>
<evidence type="ECO:0000256" key="1">
    <source>
        <dbReference type="ARBA" id="ARBA00004651"/>
    </source>
</evidence>
<keyword evidence="5 7" id="KW-1133">Transmembrane helix</keyword>
<keyword evidence="3" id="KW-1003">Cell membrane</keyword>
<feature type="transmembrane region" description="Helical" evidence="7">
    <location>
        <begin position="326"/>
        <end position="347"/>
    </location>
</feature>
<keyword evidence="4 7" id="KW-0812">Transmembrane</keyword>
<dbReference type="PANTHER" id="PTHR30012:SF0">
    <property type="entry name" value="TYPE II SECRETION SYSTEM PROTEIN F-RELATED"/>
    <property type="match status" value="1"/>
</dbReference>
<name>A0A974KWI2_STAHO</name>
<evidence type="ECO:0000256" key="4">
    <source>
        <dbReference type="ARBA" id="ARBA00022692"/>
    </source>
</evidence>
<dbReference type="GO" id="GO:0005886">
    <property type="term" value="C:plasma membrane"/>
    <property type="evidence" value="ECO:0007669"/>
    <property type="project" value="UniProtKB-SubCell"/>
</dbReference>
<feature type="transmembrane region" description="Helical" evidence="7">
    <location>
        <begin position="163"/>
        <end position="193"/>
    </location>
</feature>
<feature type="domain" description="Type II secretion system protein GspF" evidence="8">
    <location>
        <begin position="225"/>
        <end position="345"/>
    </location>
</feature>
<evidence type="ECO:0000256" key="3">
    <source>
        <dbReference type="ARBA" id="ARBA00022475"/>
    </source>
</evidence>
<evidence type="ECO:0000256" key="7">
    <source>
        <dbReference type="SAM" id="Phobius"/>
    </source>
</evidence>
<evidence type="ECO:0000256" key="2">
    <source>
        <dbReference type="ARBA" id="ARBA00005745"/>
    </source>
</evidence>
<feature type="transmembrane region" description="Helical" evidence="7">
    <location>
        <begin position="123"/>
        <end position="143"/>
    </location>
</feature>
<dbReference type="InterPro" id="IPR042094">
    <property type="entry name" value="T2SS_GspF_sf"/>
</dbReference>
<comment type="similarity">
    <text evidence="2">Belongs to the GSP F family.</text>
</comment>
<sequence>MKIWLKNIFNKHSKVLSENQQIILLNNLNNLLKSGFTLLECFNFINLYFNYKNKDIANKIVKIIKMGGECDQILELIGYPKSIITQIQFAQKYGNINEALEEAMNYLKTNLQAKQRILKAIQYPIILIAIFITMLSILNYTVLPQFKHLYSMMDVKLNLSQTIITYLISHLPQIFLFVFSTLLTLSIIIFIFLNKLDISKKLTFISYIPIVRFYYSTIKTYQLVNDLALFYKNGISIQQVVDMYIHLQNNSFLNYIGIVIQNELNRGINLPNILIKIPCYQYDLIQFIKQGEKNNKLDIELKMYCQILIQRLQQTALKQSKMIQPIVFIFLGAFIVSLYLVIMLPMFQLMQNIK</sequence>
<dbReference type="AlphaFoldDB" id="A0A974KWI2"/>
<evidence type="ECO:0000259" key="8">
    <source>
        <dbReference type="Pfam" id="PF00482"/>
    </source>
</evidence>
<accession>A0A974KWI2</accession>
<evidence type="ECO:0000313" key="10">
    <source>
        <dbReference type="Proteomes" id="UP000241540"/>
    </source>
</evidence>
<organism evidence="9 10">
    <name type="scientific">Staphylococcus hominis</name>
    <dbReference type="NCBI Taxonomy" id="1290"/>
    <lineage>
        <taxon>Bacteria</taxon>
        <taxon>Bacillati</taxon>
        <taxon>Bacillota</taxon>
        <taxon>Bacilli</taxon>
        <taxon>Bacillales</taxon>
        <taxon>Staphylococcaceae</taxon>
        <taxon>Staphylococcus</taxon>
    </lineage>
</organism>
<gene>
    <name evidence="9" type="ORF">BUZ51_08930</name>
</gene>
<dbReference type="NCBIfam" id="NF041012">
    <property type="entry name" value="T4P_ComGB"/>
    <property type="match status" value="1"/>
</dbReference>
<comment type="caution">
    <text evidence="9">The sequence shown here is derived from an EMBL/GenBank/DDBJ whole genome shotgun (WGS) entry which is preliminary data.</text>
</comment>
<reference evidence="9 10" key="1">
    <citation type="journal article" date="2016" name="Front. Microbiol.">
        <title>Comprehensive Phylogenetic Analysis of Bovine Non-aureus Staphylococci Species Based on Whole-Genome Sequencing.</title>
        <authorList>
            <person name="Naushad S."/>
            <person name="Barkema H.W."/>
            <person name="Luby C."/>
            <person name="Condas L.A."/>
            <person name="Nobrega D.B."/>
            <person name="Carson D.A."/>
            <person name="De Buck J."/>
        </authorList>
    </citation>
    <scope>NUCLEOTIDE SEQUENCE [LARGE SCALE GENOMIC DNA]</scope>
    <source>
        <strain evidence="9 10">SNUC 5336</strain>
    </source>
</reference>
<dbReference type="Pfam" id="PF00482">
    <property type="entry name" value="T2SSF"/>
    <property type="match status" value="2"/>
</dbReference>
<evidence type="ECO:0000256" key="5">
    <source>
        <dbReference type="ARBA" id="ARBA00022989"/>
    </source>
</evidence>
<dbReference type="InterPro" id="IPR018076">
    <property type="entry name" value="T2SS_GspF_dom"/>
</dbReference>
<dbReference type="InterPro" id="IPR047692">
    <property type="entry name" value="T4P_ComGB"/>
</dbReference>
<comment type="subcellular location">
    <subcellularLocation>
        <location evidence="1">Cell membrane</location>
        <topology evidence="1">Multi-pass membrane protein</topology>
    </subcellularLocation>
</comment>
<dbReference type="InterPro" id="IPR003004">
    <property type="entry name" value="GspF/PilC"/>
</dbReference>
<evidence type="ECO:0000256" key="6">
    <source>
        <dbReference type="ARBA" id="ARBA00023136"/>
    </source>
</evidence>
<dbReference type="PRINTS" id="PR00812">
    <property type="entry name" value="BCTERIALGSPF"/>
</dbReference>
<dbReference type="Gene3D" id="1.20.81.30">
    <property type="entry name" value="Type II secretion system (T2SS), domain F"/>
    <property type="match status" value="2"/>
</dbReference>